<protein>
    <recommendedName>
        <fullName evidence="3">Lipoprotein</fullName>
    </recommendedName>
</protein>
<gene>
    <name evidence="1" type="ORF">ACFOEK_19630</name>
</gene>
<dbReference type="Proteomes" id="UP001595476">
    <property type="component" value="Unassembled WGS sequence"/>
</dbReference>
<dbReference type="RefSeq" id="WP_386723184.1">
    <property type="nucleotide sequence ID" value="NZ_JBHRSZ010000009.1"/>
</dbReference>
<sequence length="288" mass="33471">MISIFKIQFQTLIKFTFFSVTLLIAGCSFFEDPEKERIEYEFWSFMHNVCTRSHNNDYCDCWANTLEKQTSYQRKKSIALGDPMASFDFSEILIENEEELRRCDVLKLPQTLEKNSDDSNQTVTGASIKSCPEFNDQKPLEAKTEAERFMGLSEKATVRIKSVDASISQGMLTDQYFSELKERMVRFGKILESRLPRDSERDIVQEYTNQAESAVACAKAVMASFYAEYELDNLYRLYHTSSDRNADLTSIFNARIERLEIPKDQYWTYRNAFEASLSCKYDKCVISN</sequence>
<reference evidence="2" key="1">
    <citation type="journal article" date="2019" name="Int. J. Syst. Evol. Microbiol.">
        <title>The Global Catalogue of Microorganisms (GCM) 10K type strain sequencing project: providing services to taxonomists for standard genome sequencing and annotation.</title>
        <authorList>
            <consortium name="The Broad Institute Genomics Platform"/>
            <consortium name="The Broad Institute Genome Sequencing Center for Infectious Disease"/>
            <person name="Wu L."/>
            <person name="Ma J."/>
        </authorList>
    </citation>
    <scope>NUCLEOTIDE SEQUENCE [LARGE SCALE GENOMIC DNA]</scope>
    <source>
        <strain evidence="2">KCTC 52438</strain>
    </source>
</reference>
<comment type="caution">
    <text evidence="1">The sequence shown here is derived from an EMBL/GenBank/DDBJ whole genome shotgun (WGS) entry which is preliminary data.</text>
</comment>
<accession>A0ABV7HM87</accession>
<organism evidence="1 2">
    <name type="scientific">Litoribrevibacter euphylliae</name>
    <dbReference type="NCBI Taxonomy" id="1834034"/>
    <lineage>
        <taxon>Bacteria</taxon>
        <taxon>Pseudomonadati</taxon>
        <taxon>Pseudomonadota</taxon>
        <taxon>Gammaproteobacteria</taxon>
        <taxon>Oceanospirillales</taxon>
        <taxon>Oceanospirillaceae</taxon>
        <taxon>Litoribrevibacter</taxon>
    </lineage>
</organism>
<dbReference type="EMBL" id="JBHRSZ010000009">
    <property type="protein sequence ID" value="MFC3153260.1"/>
    <property type="molecule type" value="Genomic_DNA"/>
</dbReference>
<dbReference type="PROSITE" id="PS51257">
    <property type="entry name" value="PROKAR_LIPOPROTEIN"/>
    <property type="match status" value="1"/>
</dbReference>
<keyword evidence="2" id="KW-1185">Reference proteome</keyword>
<evidence type="ECO:0000313" key="1">
    <source>
        <dbReference type="EMBL" id="MFC3153260.1"/>
    </source>
</evidence>
<evidence type="ECO:0008006" key="3">
    <source>
        <dbReference type="Google" id="ProtNLM"/>
    </source>
</evidence>
<evidence type="ECO:0000313" key="2">
    <source>
        <dbReference type="Proteomes" id="UP001595476"/>
    </source>
</evidence>
<proteinExistence type="predicted"/>
<name>A0ABV7HM87_9GAMM</name>